<dbReference type="AlphaFoldDB" id="A0A9P4I2G5"/>
<feature type="domain" description="PSP1 C-terminal" evidence="1">
    <location>
        <begin position="95"/>
        <end position="180"/>
    </location>
</feature>
<comment type="caution">
    <text evidence="2">The sequence shown here is derived from an EMBL/GenBank/DDBJ whole genome shotgun (WGS) entry which is preliminary data.</text>
</comment>
<dbReference type="Pfam" id="PF04468">
    <property type="entry name" value="PSP1"/>
    <property type="match status" value="1"/>
</dbReference>
<evidence type="ECO:0000313" key="3">
    <source>
        <dbReference type="Proteomes" id="UP000799776"/>
    </source>
</evidence>
<name>A0A9P4I2G5_9PEZI</name>
<gene>
    <name evidence="2" type="ORF">K490DRAFT_32817</name>
</gene>
<dbReference type="Proteomes" id="UP000799776">
    <property type="component" value="Unassembled WGS sequence"/>
</dbReference>
<protein>
    <submittedName>
        <fullName evidence="2">PSP1-domain-containing protein</fullName>
    </submittedName>
</protein>
<keyword evidence="3" id="KW-1185">Reference proteome</keyword>
<feature type="non-terminal residue" evidence="2">
    <location>
        <position position="181"/>
    </location>
</feature>
<dbReference type="InterPro" id="IPR007557">
    <property type="entry name" value="PSP1_C"/>
</dbReference>
<dbReference type="InterPro" id="IPR047767">
    <property type="entry name" value="PSP1-like"/>
</dbReference>
<proteinExistence type="predicted"/>
<dbReference type="PROSITE" id="PS51411">
    <property type="entry name" value="PSP1_C"/>
    <property type="match status" value="1"/>
</dbReference>
<dbReference type="EMBL" id="ML978711">
    <property type="protein sequence ID" value="KAF2091972.1"/>
    <property type="molecule type" value="Genomic_DNA"/>
</dbReference>
<dbReference type="PANTHER" id="PTHR43830">
    <property type="entry name" value="PROTEIN PSP1"/>
    <property type="match status" value="1"/>
</dbReference>
<dbReference type="PANTHER" id="PTHR43830:SF3">
    <property type="entry name" value="PROTEIN PSP1"/>
    <property type="match status" value="1"/>
</dbReference>
<accession>A0A9P4I2G5</accession>
<reference evidence="2" key="1">
    <citation type="journal article" date="2020" name="Stud. Mycol.">
        <title>101 Dothideomycetes genomes: a test case for predicting lifestyles and emergence of pathogens.</title>
        <authorList>
            <person name="Haridas S."/>
            <person name="Albert R."/>
            <person name="Binder M."/>
            <person name="Bloem J."/>
            <person name="Labutti K."/>
            <person name="Salamov A."/>
            <person name="Andreopoulos B."/>
            <person name="Baker S."/>
            <person name="Barry K."/>
            <person name="Bills G."/>
            <person name="Bluhm B."/>
            <person name="Cannon C."/>
            <person name="Castanera R."/>
            <person name="Culley D."/>
            <person name="Daum C."/>
            <person name="Ezra D."/>
            <person name="Gonzalez J."/>
            <person name="Henrissat B."/>
            <person name="Kuo A."/>
            <person name="Liang C."/>
            <person name="Lipzen A."/>
            <person name="Lutzoni F."/>
            <person name="Magnuson J."/>
            <person name="Mondo S."/>
            <person name="Nolan M."/>
            <person name="Ohm R."/>
            <person name="Pangilinan J."/>
            <person name="Park H.-J."/>
            <person name="Ramirez L."/>
            <person name="Alfaro M."/>
            <person name="Sun H."/>
            <person name="Tritt A."/>
            <person name="Yoshinaga Y."/>
            <person name="Zwiers L.-H."/>
            <person name="Turgeon B."/>
            <person name="Goodwin S."/>
            <person name="Spatafora J."/>
            <person name="Crous P."/>
            <person name="Grigoriev I."/>
        </authorList>
    </citation>
    <scope>NUCLEOTIDE SEQUENCE</scope>
    <source>
        <strain evidence="2">CBS 121410</strain>
    </source>
</reference>
<organism evidence="2 3">
    <name type="scientific">Saccharata proteae CBS 121410</name>
    <dbReference type="NCBI Taxonomy" id="1314787"/>
    <lineage>
        <taxon>Eukaryota</taxon>
        <taxon>Fungi</taxon>
        <taxon>Dikarya</taxon>
        <taxon>Ascomycota</taxon>
        <taxon>Pezizomycotina</taxon>
        <taxon>Dothideomycetes</taxon>
        <taxon>Dothideomycetes incertae sedis</taxon>
        <taxon>Botryosphaeriales</taxon>
        <taxon>Saccharataceae</taxon>
        <taxon>Saccharata</taxon>
    </lineage>
</organism>
<dbReference type="OrthoDB" id="243127at2759"/>
<dbReference type="GO" id="GO:0005737">
    <property type="term" value="C:cytoplasm"/>
    <property type="evidence" value="ECO:0007669"/>
    <property type="project" value="TreeGrafter"/>
</dbReference>
<sequence length="181" mass="21241">MINPYGSATLSRPTQHLYIVTFKCSRSDVYYIPDNVGLEVKSGDMVIVEGDRGHDLGQVTQVDVSIDEARRHLRDMSEQHFRWLMMFSRHEIRPKMLKRLAQGHEIQVLRDKEGAEAKAKRICQQKAMEHGLTMEILDAEYQFDYHKLTFFYFAEAYINFNSLVTELFKIYKARIWMSAVN</sequence>
<evidence type="ECO:0000313" key="2">
    <source>
        <dbReference type="EMBL" id="KAF2091972.1"/>
    </source>
</evidence>
<evidence type="ECO:0000259" key="1">
    <source>
        <dbReference type="PROSITE" id="PS51411"/>
    </source>
</evidence>